<dbReference type="AlphaFoldDB" id="A0A448X2U6"/>
<dbReference type="Proteomes" id="UP000784294">
    <property type="component" value="Unassembled WGS sequence"/>
</dbReference>
<comment type="caution">
    <text evidence="2">The sequence shown here is derived from an EMBL/GenBank/DDBJ whole genome shotgun (WGS) entry which is preliminary data.</text>
</comment>
<dbReference type="EMBL" id="CAAALY010079622">
    <property type="protein sequence ID" value="VEL26341.1"/>
    <property type="molecule type" value="Genomic_DNA"/>
</dbReference>
<protein>
    <submittedName>
        <fullName evidence="2">Uncharacterized protein</fullName>
    </submittedName>
</protein>
<proteinExistence type="predicted"/>
<gene>
    <name evidence="2" type="ORF">PXEA_LOCUS19781</name>
</gene>
<reference evidence="2" key="1">
    <citation type="submission" date="2018-11" db="EMBL/GenBank/DDBJ databases">
        <authorList>
            <consortium name="Pathogen Informatics"/>
        </authorList>
    </citation>
    <scope>NUCLEOTIDE SEQUENCE</scope>
</reference>
<name>A0A448X2U6_9PLAT</name>
<keyword evidence="3" id="KW-1185">Reference proteome</keyword>
<accession>A0A448X2U6</accession>
<evidence type="ECO:0000313" key="3">
    <source>
        <dbReference type="Proteomes" id="UP000784294"/>
    </source>
</evidence>
<sequence length="114" mass="12153">MSDWPAHDADSSFSSLTSLNFRRIWSNARQTFLPSPSNSQRSIAHLTVSPSLEETGHLVNGSSSPTLPNGPLPDHSGIQNLPETCDSSPSFVVALLSLSGLVEGCQNSIATNLY</sequence>
<evidence type="ECO:0000256" key="1">
    <source>
        <dbReference type="SAM" id="MobiDB-lite"/>
    </source>
</evidence>
<evidence type="ECO:0000313" key="2">
    <source>
        <dbReference type="EMBL" id="VEL26341.1"/>
    </source>
</evidence>
<feature type="region of interest" description="Disordered" evidence="1">
    <location>
        <begin position="54"/>
        <end position="81"/>
    </location>
</feature>
<organism evidence="2 3">
    <name type="scientific">Protopolystoma xenopodis</name>
    <dbReference type="NCBI Taxonomy" id="117903"/>
    <lineage>
        <taxon>Eukaryota</taxon>
        <taxon>Metazoa</taxon>
        <taxon>Spiralia</taxon>
        <taxon>Lophotrochozoa</taxon>
        <taxon>Platyhelminthes</taxon>
        <taxon>Monogenea</taxon>
        <taxon>Polyopisthocotylea</taxon>
        <taxon>Polystomatidea</taxon>
        <taxon>Polystomatidae</taxon>
        <taxon>Protopolystoma</taxon>
    </lineage>
</organism>